<proteinExistence type="predicted"/>
<organism evidence="2 3">
    <name type="scientific">Lentinula boryana</name>
    <dbReference type="NCBI Taxonomy" id="40481"/>
    <lineage>
        <taxon>Eukaryota</taxon>
        <taxon>Fungi</taxon>
        <taxon>Dikarya</taxon>
        <taxon>Basidiomycota</taxon>
        <taxon>Agaricomycotina</taxon>
        <taxon>Agaricomycetes</taxon>
        <taxon>Agaricomycetidae</taxon>
        <taxon>Agaricales</taxon>
        <taxon>Marasmiineae</taxon>
        <taxon>Omphalotaceae</taxon>
        <taxon>Lentinula</taxon>
    </lineage>
</organism>
<dbReference type="EMBL" id="MU790649">
    <property type="protein sequence ID" value="KAJ3995557.1"/>
    <property type="molecule type" value="Genomic_DNA"/>
</dbReference>
<keyword evidence="3" id="KW-1185">Reference proteome</keyword>
<feature type="compositionally biased region" description="Low complexity" evidence="1">
    <location>
        <begin position="433"/>
        <end position="445"/>
    </location>
</feature>
<protein>
    <submittedName>
        <fullName evidence="2">Uncharacterized protein</fullName>
    </submittedName>
</protein>
<evidence type="ECO:0000313" key="3">
    <source>
        <dbReference type="Proteomes" id="UP001163828"/>
    </source>
</evidence>
<sequence>MSNFDVHLQTGSERGWEVKKAEEELKSIAESHIFAFSLQRSREKWLTSVFPKFTSKGKKGSKVAPNTSSAPPPHDLQFRGKCEVEIGPHIFPNTTFHEALYLPTFSNQAPSATSYGGFSTTSFTSSTFEPTIATPALIDQINAAAATNPILASLLQLASAGQATQDQLQMLSVTIRSLAANPIPTSQYSRPNAEPIVTFALPESKKRSDLVITFEESSHNRFIFPRGTAVCERVSGSGHDCDIAVTSYVQLQNNEPIQIAAGEEKGASPSKPRMLRMTLHGASESLWDTFNRWIGGEEIIKANKRTLNELKDKRPRKAYLAYRLPEGTTLAQVKVASSAPYPMKYLKPSAPIPKSKRIRKTGPKISQVPGTSHSPSFETQSSSSTKPRRKRSTAQTTEDINAAMNLAAAITGAGHSANYSLNDSTRPSPLPTPTASLAAASAGSAPLPPKKRNQQRTSWKTEKISQPAGTEIRCRSCQATDVPLMLGGRFCRPCVEAGRAVADIPQLPGYGPRAPSSYTPQYMPPPPPVASDLYLTLTTASHHTSANTPGSGADALGSFTVSHAPDISVETLPKPKPSV</sequence>
<feature type="region of interest" description="Disordered" evidence="1">
    <location>
        <begin position="344"/>
        <end position="395"/>
    </location>
</feature>
<dbReference type="Proteomes" id="UP001163828">
    <property type="component" value="Unassembled WGS sequence"/>
</dbReference>
<name>A0ABQ8QAI9_9AGAR</name>
<gene>
    <name evidence="2" type="ORF">F5050DRAFT_1766610</name>
</gene>
<reference evidence="2" key="1">
    <citation type="submission" date="2022-08" db="EMBL/GenBank/DDBJ databases">
        <authorList>
            <consortium name="DOE Joint Genome Institute"/>
            <person name="Min B."/>
            <person name="Riley R."/>
            <person name="Sierra-Patev S."/>
            <person name="Naranjo-Ortiz M."/>
            <person name="Looney B."/>
            <person name="Konkel Z."/>
            <person name="Slot J.C."/>
            <person name="Sakamoto Y."/>
            <person name="Steenwyk J.L."/>
            <person name="Rokas A."/>
            <person name="Carro J."/>
            <person name="Camarero S."/>
            <person name="Ferreira P."/>
            <person name="Molpeceres G."/>
            <person name="Ruiz-Duenas F.J."/>
            <person name="Serrano A."/>
            <person name="Henrissat B."/>
            <person name="Drula E."/>
            <person name="Hughes K.W."/>
            <person name="Mata J.L."/>
            <person name="Ishikawa N.K."/>
            <person name="Vargas-Isla R."/>
            <person name="Ushijima S."/>
            <person name="Smith C.A."/>
            <person name="Ahrendt S."/>
            <person name="Andreopoulos W."/>
            <person name="He G."/>
            <person name="Labutti K."/>
            <person name="Lipzen A."/>
            <person name="Ng V."/>
            <person name="Sandor L."/>
            <person name="Barry K."/>
            <person name="Martinez A.T."/>
            <person name="Xiao Y."/>
            <person name="Gibbons J.G."/>
            <person name="Terashima K."/>
            <person name="Hibbett D.S."/>
            <person name="Grigoriev I.V."/>
        </authorList>
    </citation>
    <scope>NUCLEOTIDE SEQUENCE</scope>
    <source>
        <strain evidence="2">TFB10827</strain>
    </source>
</reference>
<accession>A0ABQ8QAI9</accession>
<feature type="region of interest" description="Disordered" evidence="1">
    <location>
        <begin position="55"/>
        <end position="75"/>
    </location>
</feature>
<feature type="compositionally biased region" description="Low complexity" evidence="1">
    <location>
        <begin position="371"/>
        <end position="385"/>
    </location>
</feature>
<comment type="caution">
    <text evidence="2">The sequence shown here is derived from an EMBL/GenBank/DDBJ whole genome shotgun (WGS) entry which is preliminary data.</text>
</comment>
<evidence type="ECO:0000313" key="2">
    <source>
        <dbReference type="EMBL" id="KAJ3995557.1"/>
    </source>
</evidence>
<feature type="region of interest" description="Disordered" evidence="1">
    <location>
        <begin position="418"/>
        <end position="464"/>
    </location>
</feature>
<evidence type="ECO:0000256" key="1">
    <source>
        <dbReference type="SAM" id="MobiDB-lite"/>
    </source>
</evidence>